<reference evidence="1" key="1">
    <citation type="submission" date="2022-07" db="EMBL/GenBank/DDBJ databases">
        <title>Phylogenomic reconstructions and comparative analyses of Kickxellomycotina fungi.</title>
        <authorList>
            <person name="Reynolds N.K."/>
            <person name="Stajich J.E."/>
            <person name="Barry K."/>
            <person name="Grigoriev I.V."/>
            <person name="Crous P."/>
            <person name="Smith M.E."/>
        </authorList>
    </citation>
    <scope>NUCLEOTIDE SEQUENCE</scope>
    <source>
        <strain evidence="1">BCRC 34191</strain>
    </source>
</reference>
<proteinExistence type="predicted"/>
<protein>
    <submittedName>
        <fullName evidence="1">Uncharacterized protein</fullName>
    </submittedName>
</protein>
<dbReference type="Proteomes" id="UP001140066">
    <property type="component" value="Unassembled WGS sequence"/>
</dbReference>
<feature type="non-terminal residue" evidence="1">
    <location>
        <position position="90"/>
    </location>
</feature>
<evidence type="ECO:0000313" key="1">
    <source>
        <dbReference type="EMBL" id="KAJ2769781.1"/>
    </source>
</evidence>
<organism evidence="1 2">
    <name type="scientific">Coemansia linderi</name>
    <dbReference type="NCBI Taxonomy" id="2663919"/>
    <lineage>
        <taxon>Eukaryota</taxon>
        <taxon>Fungi</taxon>
        <taxon>Fungi incertae sedis</taxon>
        <taxon>Zoopagomycota</taxon>
        <taxon>Kickxellomycotina</taxon>
        <taxon>Kickxellomycetes</taxon>
        <taxon>Kickxellales</taxon>
        <taxon>Kickxellaceae</taxon>
        <taxon>Coemansia</taxon>
    </lineage>
</organism>
<sequence length="90" mass="9209">MHTPMSLTLAPNSANNNALAASTMSPLHIGGLTEQQTAEMVELLTPFLSPATTPALNGVLRRGADEARAFSPLTSPALMPQAAAIQAAIG</sequence>
<keyword evidence="2" id="KW-1185">Reference proteome</keyword>
<dbReference type="EMBL" id="JANBUK010002929">
    <property type="protein sequence ID" value="KAJ2769781.1"/>
    <property type="molecule type" value="Genomic_DNA"/>
</dbReference>
<name>A0ACC1JY37_9FUNG</name>
<gene>
    <name evidence="1" type="ORF">GGI18_005328</name>
</gene>
<evidence type="ECO:0000313" key="2">
    <source>
        <dbReference type="Proteomes" id="UP001140066"/>
    </source>
</evidence>
<accession>A0ACC1JY37</accession>
<comment type="caution">
    <text evidence="1">The sequence shown here is derived from an EMBL/GenBank/DDBJ whole genome shotgun (WGS) entry which is preliminary data.</text>
</comment>